<accession>A0ABD1PSJ1</accession>
<sequence>MEDSEEILLNSVANSGVPIPAGVSSVLDLTPPTLFSICSHALRLIDSNHTPSLPTSMPEDSMADRVKICTELASAFKNLGFMGDLSFHKFLYPTEEDLYKLVRFLVGRLSESSGARIAVLGEEDKIGGISKDSVRNKGEPLEKEEFLKGLEDLKLKTQVPESSSMKSEDNFIQRSNESDLTLQNGTSIRVEESGAKEPDSSQGDSGKEELSAKSSELKHLEEELELLKAAAEMIFDDQHPIQFYIEQLNDQTEAKRQKLTELESQWESIRKPLEEKKGNLEQSLRALNPEAHEKLTKVKEIEIATEGVLAEIKEREEELSKLSADLEKQPKLASRRSYIQRIEEITKNSRKQDIDIQRILKDTRDLQLESNTIQDRLNRTYAVVDETIFREAKKDPVARQAYRILTIIHESFEEIAESILATDRTQRSVADYEAKLATTNSRRLNVDKVQADLDAIKIENDLLERRLHDI</sequence>
<proteinExistence type="inferred from homology"/>
<comment type="caution">
    <text evidence="5">The sequence shown here is derived from an EMBL/GenBank/DDBJ whole genome shotgun (WGS) entry which is preliminary data.</text>
</comment>
<feature type="compositionally biased region" description="Basic and acidic residues" evidence="2">
    <location>
        <begin position="189"/>
        <end position="216"/>
    </location>
</feature>
<dbReference type="PANTHER" id="PTHR15668">
    <property type="entry name" value="JM1 PROTEIN"/>
    <property type="match status" value="1"/>
</dbReference>
<evidence type="ECO:0000259" key="3">
    <source>
        <dbReference type="Pfam" id="PF05667"/>
    </source>
</evidence>
<dbReference type="InterPro" id="IPR048349">
    <property type="entry name" value="CCDC22_N"/>
</dbReference>
<evidence type="ECO:0008006" key="7">
    <source>
        <dbReference type="Google" id="ProtNLM"/>
    </source>
</evidence>
<evidence type="ECO:0000256" key="2">
    <source>
        <dbReference type="SAM" id="MobiDB-lite"/>
    </source>
</evidence>
<dbReference type="AlphaFoldDB" id="A0ABD1PSJ1"/>
<dbReference type="Proteomes" id="UP001604336">
    <property type="component" value="Unassembled WGS sequence"/>
</dbReference>
<feature type="domain" description="CCDC22 N-terminal" evidence="4">
    <location>
        <begin position="1"/>
        <end position="110"/>
    </location>
</feature>
<reference evidence="6" key="1">
    <citation type="submission" date="2024-07" db="EMBL/GenBank/DDBJ databases">
        <title>Two chromosome-level genome assemblies of Korean endemic species Abeliophyllum distichum and Forsythia ovata (Oleaceae).</title>
        <authorList>
            <person name="Jang H."/>
        </authorList>
    </citation>
    <scope>NUCLEOTIDE SEQUENCE [LARGE SCALE GENOMIC DNA]</scope>
</reference>
<evidence type="ECO:0000259" key="4">
    <source>
        <dbReference type="Pfam" id="PF21674"/>
    </source>
</evidence>
<organism evidence="5 6">
    <name type="scientific">Abeliophyllum distichum</name>
    <dbReference type="NCBI Taxonomy" id="126358"/>
    <lineage>
        <taxon>Eukaryota</taxon>
        <taxon>Viridiplantae</taxon>
        <taxon>Streptophyta</taxon>
        <taxon>Embryophyta</taxon>
        <taxon>Tracheophyta</taxon>
        <taxon>Spermatophyta</taxon>
        <taxon>Magnoliopsida</taxon>
        <taxon>eudicotyledons</taxon>
        <taxon>Gunneridae</taxon>
        <taxon>Pentapetalae</taxon>
        <taxon>asterids</taxon>
        <taxon>lamiids</taxon>
        <taxon>Lamiales</taxon>
        <taxon>Oleaceae</taxon>
        <taxon>Forsythieae</taxon>
        <taxon>Abeliophyllum</taxon>
    </lineage>
</organism>
<name>A0ABD1PSJ1_9LAMI</name>
<gene>
    <name evidence="5" type="ORF">Adt_42747</name>
</gene>
<feature type="region of interest" description="Disordered" evidence="2">
    <location>
        <begin position="158"/>
        <end position="216"/>
    </location>
</feature>
<keyword evidence="6" id="KW-1185">Reference proteome</keyword>
<evidence type="ECO:0000256" key="1">
    <source>
        <dbReference type="ARBA" id="ARBA00006438"/>
    </source>
</evidence>
<evidence type="ECO:0000313" key="5">
    <source>
        <dbReference type="EMBL" id="KAL2466896.1"/>
    </source>
</evidence>
<feature type="domain" description="CCDC22 coiled-coil" evidence="3">
    <location>
        <begin position="207"/>
        <end position="441"/>
    </location>
</feature>
<evidence type="ECO:0000313" key="6">
    <source>
        <dbReference type="Proteomes" id="UP001604336"/>
    </source>
</evidence>
<dbReference type="InterPro" id="IPR048348">
    <property type="entry name" value="CCDC22_CC"/>
</dbReference>
<dbReference type="InterPro" id="IPR008530">
    <property type="entry name" value="CCDC22"/>
</dbReference>
<dbReference type="PANTHER" id="PTHR15668:SF4">
    <property type="entry name" value="COILED-COIL DOMAIN-CONTAINING PROTEIN 22"/>
    <property type="match status" value="1"/>
</dbReference>
<dbReference type="EMBL" id="JBFOLK010000013">
    <property type="protein sequence ID" value="KAL2466896.1"/>
    <property type="molecule type" value="Genomic_DNA"/>
</dbReference>
<dbReference type="Pfam" id="PF21674">
    <property type="entry name" value="CCDC22_N"/>
    <property type="match status" value="1"/>
</dbReference>
<dbReference type="Pfam" id="PF05667">
    <property type="entry name" value="CCDC22_CC"/>
    <property type="match status" value="1"/>
</dbReference>
<comment type="similarity">
    <text evidence="1">Belongs to the CCDC22 family.</text>
</comment>
<protein>
    <recommendedName>
        <fullName evidence="7">Coiled-coil domain-containing protein 22 homolog</fullName>
    </recommendedName>
</protein>
<feature type="compositionally biased region" description="Polar residues" evidence="2">
    <location>
        <begin position="172"/>
        <end position="187"/>
    </location>
</feature>